<accession>A0ABU2A3Z4</accession>
<evidence type="ECO:0000313" key="2">
    <source>
        <dbReference type="Proteomes" id="UP001180825"/>
    </source>
</evidence>
<sequence>MAGLRGLNAQTPDRTLTTLARLGYRFVPLDEALRDEAYRSPEKASGRFGPSWLARWARAKGVKLSVYGQPDPAGQTAAWHGQLCVK</sequence>
<keyword evidence="2" id="KW-1185">Reference proteome</keyword>
<organism evidence="1 2">
    <name type="scientific">Roseateles asaccharophilus</name>
    <dbReference type="NCBI Taxonomy" id="582607"/>
    <lineage>
        <taxon>Bacteria</taxon>
        <taxon>Pseudomonadati</taxon>
        <taxon>Pseudomonadota</taxon>
        <taxon>Betaproteobacteria</taxon>
        <taxon>Burkholderiales</taxon>
        <taxon>Sphaerotilaceae</taxon>
        <taxon>Roseateles</taxon>
    </lineage>
</organism>
<reference evidence="1 2" key="1">
    <citation type="submission" date="2023-07" db="EMBL/GenBank/DDBJ databases">
        <title>Sorghum-associated microbial communities from plants grown in Nebraska, USA.</title>
        <authorList>
            <person name="Schachtman D."/>
        </authorList>
    </citation>
    <scope>NUCLEOTIDE SEQUENCE [LARGE SCALE GENOMIC DNA]</scope>
    <source>
        <strain evidence="1 2">BE316</strain>
    </source>
</reference>
<protein>
    <submittedName>
        <fullName evidence="1">Uncharacterized protein</fullName>
    </submittedName>
</protein>
<name>A0ABU2A3Z4_9BURK</name>
<dbReference type="Proteomes" id="UP001180825">
    <property type="component" value="Unassembled WGS sequence"/>
</dbReference>
<dbReference type="EMBL" id="JAVDXV010000002">
    <property type="protein sequence ID" value="MDR7331912.1"/>
    <property type="molecule type" value="Genomic_DNA"/>
</dbReference>
<gene>
    <name evidence="1" type="ORF">J2X21_001038</name>
</gene>
<comment type="caution">
    <text evidence="1">The sequence shown here is derived from an EMBL/GenBank/DDBJ whole genome shotgun (WGS) entry which is preliminary data.</text>
</comment>
<dbReference type="RefSeq" id="WP_310325760.1">
    <property type="nucleotide sequence ID" value="NZ_JAVDXV010000002.1"/>
</dbReference>
<proteinExistence type="predicted"/>
<evidence type="ECO:0000313" key="1">
    <source>
        <dbReference type="EMBL" id="MDR7331912.1"/>
    </source>
</evidence>